<keyword evidence="2" id="KW-1185">Reference proteome</keyword>
<dbReference type="RefSeq" id="WP_068903233.1">
    <property type="nucleotide sequence ID" value="NZ_JBHUIF010000016.1"/>
</dbReference>
<accession>A0A1C3EGB2</accession>
<name>A0A1C3EGB2_9GAMM</name>
<dbReference type="Proteomes" id="UP000094936">
    <property type="component" value="Unassembled WGS sequence"/>
</dbReference>
<evidence type="ECO:0000313" key="2">
    <source>
        <dbReference type="Proteomes" id="UP000094936"/>
    </source>
</evidence>
<protein>
    <submittedName>
        <fullName evidence="1">Uncharacterized protein</fullName>
    </submittedName>
</protein>
<reference evidence="1 2" key="1">
    <citation type="submission" date="2016-05" db="EMBL/GenBank/DDBJ databases">
        <title>Genomic Taxonomy of the Vibrionaceae.</title>
        <authorList>
            <person name="Gomez-Gil B."/>
            <person name="Enciso-Ibarra J."/>
        </authorList>
    </citation>
    <scope>NUCLEOTIDE SEQUENCE [LARGE SCALE GENOMIC DNA]</scope>
    <source>
        <strain evidence="1 2">CAIM 1920</strain>
    </source>
</reference>
<gene>
    <name evidence="1" type="ORF">A8L45_13765</name>
</gene>
<dbReference type="OrthoDB" id="5917679at2"/>
<dbReference type="EMBL" id="LYBM01000025">
    <property type="protein sequence ID" value="ODA32254.1"/>
    <property type="molecule type" value="Genomic_DNA"/>
</dbReference>
<evidence type="ECO:0000313" key="1">
    <source>
        <dbReference type="EMBL" id="ODA32254.1"/>
    </source>
</evidence>
<proteinExistence type="predicted"/>
<dbReference type="AlphaFoldDB" id="A0A1C3EGB2"/>
<organism evidence="1 2">
    <name type="scientific">Veronia pacifica</name>
    <dbReference type="NCBI Taxonomy" id="1080227"/>
    <lineage>
        <taxon>Bacteria</taxon>
        <taxon>Pseudomonadati</taxon>
        <taxon>Pseudomonadota</taxon>
        <taxon>Gammaproteobacteria</taxon>
        <taxon>Vibrionales</taxon>
        <taxon>Vibrionaceae</taxon>
        <taxon>Veronia</taxon>
    </lineage>
</organism>
<sequence length="76" mass="9021">MQQVTNNIAIYTALTTKKLVKKLYLKLSHLWVKNENQLLILELKRRIDDDAFLEDVGLSRARVEAEIERLEAQRRR</sequence>
<comment type="caution">
    <text evidence="1">The sequence shown here is derived from an EMBL/GenBank/DDBJ whole genome shotgun (WGS) entry which is preliminary data.</text>
</comment>